<comment type="caution">
    <text evidence="1">The sequence shown here is derived from an EMBL/GenBank/DDBJ whole genome shotgun (WGS) entry which is preliminary data.</text>
</comment>
<proteinExistence type="predicted"/>
<keyword evidence="2" id="KW-1185">Reference proteome</keyword>
<dbReference type="Proteomes" id="UP001566132">
    <property type="component" value="Unassembled WGS sequence"/>
</dbReference>
<reference evidence="1 2" key="1">
    <citation type="submission" date="2024-05" db="EMBL/GenBank/DDBJ databases">
        <title>Genetic variation in Jamaican populations of the coffee berry borer (Hypothenemus hampei).</title>
        <authorList>
            <person name="Errbii M."/>
            <person name="Myrie A."/>
        </authorList>
    </citation>
    <scope>NUCLEOTIDE SEQUENCE [LARGE SCALE GENOMIC DNA]</scope>
    <source>
        <strain evidence="1">JA-Hopewell-2020-01-JO</strain>
        <tissue evidence="1">Whole body</tissue>
    </source>
</reference>
<organism evidence="1 2">
    <name type="scientific">Hypothenemus hampei</name>
    <name type="common">Coffee berry borer</name>
    <dbReference type="NCBI Taxonomy" id="57062"/>
    <lineage>
        <taxon>Eukaryota</taxon>
        <taxon>Metazoa</taxon>
        <taxon>Ecdysozoa</taxon>
        <taxon>Arthropoda</taxon>
        <taxon>Hexapoda</taxon>
        <taxon>Insecta</taxon>
        <taxon>Pterygota</taxon>
        <taxon>Neoptera</taxon>
        <taxon>Endopterygota</taxon>
        <taxon>Coleoptera</taxon>
        <taxon>Polyphaga</taxon>
        <taxon>Cucujiformia</taxon>
        <taxon>Curculionidae</taxon>
        <taxon>Scolytinae</taxon>
        <taxon>Hypothenemus</taxon>
    </lineage>
</organism>
<evidence type="ECO:0000313" key="1">
    <source>
        <dbReference type="EMBL" id="KAL1492069.1"/>
    </source>
</evidence>
<gene>
    <name evidence="1" type="ORF">ABEB36_012565</name>
</gene>
<dbReference type="EMBL" id="JBDJPC010000009">
    <property type="protein sequence ID" value="KAL1492069.1"/>
    <property type="molecule type" value="Genomic_DNA"/>
</dbReference>
<name>A0ABD1EBN5_HYPHA</name>
<accession>A0ABD1EBN5</accession>
<sequence>SNYKEALVNYGQRLVDSLKVHCMKIFQARKRQLMHANPLALSLARLEHPNWNDMSSSDLSF</sequence>
<evidence type="ECO:0000313" key="2">
    <source>
        <dbReference type="Proteomes" id="UP001566132"/>
    </source>
</evidence>
<protein>
    <submittedName>
        <fullName evidence="1">Uncharacterized protein</fullName>
    </submittedName>
</protein>
<dbReference type="AlphaFoldDB" id="A0ABD1EBN5"/>
<feature type="non-terminal residue" evidence="1">
    <location>
        <position position="1"/>
    </location>
</feature>